<accession>B1N605</accession>
<dbReference type="KEGG" id="ehi:EHI_008920"/>
<protein>
    <submittedName>
        <fullName evidence="1">Uncharacterized protein</fullName>
    </submittedName>
</protein>
<dbReference type="OMA" id="YWYDIRE"/>
<reference evidence="1" key="1">
    <citation type="journal article" date="2005" name="Nature">
        <title>The genome of the protist parasite Entamoeba histolytica.</title>
        <authorList>
            <person name="Loftus B."/>
            <person name="Anderson I."/>
            <person name="Davies R."/>
            <person name="Alsmark U.C."/>
            <person name="Samuelson J."/>
            <person name="Amedeo P."/>
            <person name="Roncaglia P."/>
            <person name="Berriman M."/>
            <person name="Hirt R.P."/>
            <person name="Mann B.J."/>
            <person name="Nozaki T."/>
            <person name="Suh B."/>
            <person name="Pop M."/>
            <person name="Duchene M."/>
            <person name="Ackers J."/>
            <person name="Tannich E."/>
            <person name="Leippe M."/>
            <person name="Hofer M."/>
            <person name="Bruchhaus I."/>
            <person name="Willhoeft U."/>
            <person name="Bhattacharya A."/>
            <person name="Chillingworth T."/>
            <person name="Churcher C."/>
            <person name="Hance Z."/>
            <person name="Harris B."/>
            <person name="Harris D."/>
            <person name="Jagels K."/>
            <person name="Moule S."/>
            <person name="Mungall K."/>
            <person name="Ormond D."/>
            <person name="Squares R."/>
            <person name="Whitehead S."/>
            <person name="Quail M.A."/>
            <person name="Rabbinowitsch E."/>
            <person name="Norbertczak H."/>
            <person name="Price C."/>
            <person name="Wang Z."/>
            <person name="Guillen N."/>
            <person name="Gilchrist C."/>
            <person name="Stroup S.E."/>
            <person name="Bhattacharya S."/>
            <person name="Lohia A."/>
            <person name="Foster P.G."/>
            <person name="Sicheritz-Ponten T."/>
            <person name="Weber C."/>
            <person name="Singh U."/>
            <person name="Mukherjee C."/>
            <person name="El-Sayed N.M."/>
            <person name="Petri W.A.Jr."/>
            <person name="Clark C.G."/>
            <person name="Embley T.M."/>
            <person name="Barrell B."/>
            <person name="Fraser C.M."/>
            <person name="Hall N."/>
        </authorList>
    </citation>
    <scope>NUCLEOTIDE SEQUENCE [LARGE SCALE GENOMIC DNA]</scope>
    <source>
        <strain evidence="1">HM-1:IMSS</strain>
    </source>
</reference>
<keyword evidence="2" id="KW-1185">Reference proteome</keyword>
<dbReference type="RefSeq" id="XP_001914621.1">
    <property type="nucleotide sequence ID" value="XM_001914586.1"/>
</dbReference>
<dbReference type="GO" id="GO:0009313">
    <property type="term" value="P:oligosaccharide catabolic process"/>
    <property type="evidence" value="ECO:0000318"/>
    <property type="project" value="GO_Central"/>
</dbReference>
<sequence length="249" mass="27448">MVGEIWDSAANINAWGYYASGGYGLRSCFHFPGRYNLVQTLACEESGAGGYDASNLANIFNAGYPDYAYPNMFLTNHDLVRFGNLIRKKYSYGKENSLYWGRHKAALAFLATYTGPITVYYGDEIGDLVECYYKPGDCGGAYNDNAARSDGKISGFDAKQQDLHDFVKKLMTLRAQNSALYKGSRQNQDASGSLYKVDKVDGSNKIQVLINTNTWEYDTKCGSGTDLITGKSYSGTCHMAPFGVILLKI</sequence>
<gene>
    <name evidence="1" type="ORF">EHI_008920</name>
</gene>
<dbReference type="HOGENOM" id="CLU_1117478_0_0_1"/>
<dbReference type="GeneID" id="6220739"/>
<dbReference type="Gene3D" id="3.20.20.80">
    <property type="entry name" value="Glycosidases"/>
    <property type="match status" value="1"/>
</dbReference>
<organism evidence="1 2">
    <name type="scientific">Entamoeba histolytica (strain ATCC 30459 / HM-1:IMSS / ABRM)</name>
    <dbReference type="NCBI Taxonomy" id="294381"/>
    <lineage>
        <taxon>Eukaryota</taxon>
        <taxon>Amoebozoa</taxon>
        <taxon>Evosea</taxon>
        <taxon>Archamoebae</taxon>
        <taxon>Mastigamoebida</taxon>
        <taxon>Entamoebidae</taxon>
        <taxon>Entamoeba</taxon>
    </lineage>
</organism>
<dbReference type="STRING" id="5759.B1N605"/>
<reference evidence="1" key="2">
    <citation type="submission" date="2007-03" db="EMBL/GenBank/DDBJ databases">
        <authorList>
            <person name="Lorenzi H."/>
            <person name="Amedeo P."/>
            <person name="Inman J."/>
            <person name="Schobel S."/>
            <person name="Caler E."/>
        </authorList>
    </citation>
    <scope>GENOME REANNOTATION</scope>
    <source>
        <strain evidence="1">HM-1:IMSS</strain>
    </source>
</reference>
<dbReference type="PANTHER" id="PTHR10357">
    <property type="entry name" value="ALPHA-AMYLASE FAMILY MEMBER"/>
    <property type="match status" value="1"/>
</dbReference>
<evidence type="ECO:0000313" key="1">
    <source>
        <dbReference type="EMBL" id="EDS88603.1"/>
    </source>
</evidence>
<dbReference type="VEuPathDB" id="AmoebaDB:EHI5A_033730"/>
<dbReference type="OrthoDB" id="1740265at2759"/>
<dbReference type="AlphaFoldDB" id="B1N605"/>
<dbReference type="GO" id="GO:0004556">
    <property type="term" value="F:alpha-amylase activity"/>
    <property type="evidence" value="ECO:0000318"/>
    <property type="project" value="GO_Central"/>
</dbReference>
<proteinExistence type="predicted"/>
<dbReference type="PANTHER" id="PTHR10357:SF228">
    <property type="entry name" value="PUTATIVE-RELATED"/>
    <property type="match status" value="1"/>
</dbReference>
<dbReference type="InParanoid" id="B1N605"/>
<evidence type="ECO:0000313" key="2">
    <source>
        <dbReference type="Proteomes" id="UP000001926"/>
    </source>
</evidence>
<dbReference type="SUPFAM" id="SSF51445">
    <property type="entry name" value="(Trans)glycosidases"/>
    <property type="match status" value="1"/>
</dbReference>
<dbReference type="VEuPathDB" id="AmoebaDB:EHI_008920"/>
<dbReference type="EMBL" id="DS572510">
    <property type="protein sequence ID" value="EDS88603.1"/>
    <property type="molecule type" value="Genomic_DNA"/>
</dbReference>
<dbReference type="InterPro" id="IPR017853">
    <property type="entry name" value="GH"/>
</dbReference>
<name>B1N605_ENTH1</name>
<dbReference type="Proteomes" id="UP000001926">
    <property type="component" value="Partially assembled WGS sequence"/>
</dbReference>